<gene>
    <name evidence="2" type="ORF">E1757_24735</name>
</gene>
<feature type="transmembrane region" description="Helical" evidence="1">
    <location>
        <begin position="170"/>
        <end position="187"/>
    </location>
</feature>
<keyword evidence="3" id="KW-1185">Reference proteome</keyword>
<dbReference type="Proteomes" id="UP000295636">
    <property type="component" value="Unassembled WGS sequence"/>
</dbReference>
<feature type="transmembrane region" description="Helical" evidence="1">
    <location>
        <begin position="68"/>
        <end position="87"/>
    </location>
</feature>
<name>A0A4R5KGF5_9BACL</name>
<keyword evidence="1" id="KW-1133">Transmembrane helix</keyword>
<feature type="transmembrane region" description="Helical" evidence="1">
    <location>
        <begin position="116"/>
        <end position="136"/>
    </location>
</feature>
<reference evidence="2 3" key="1">
    <citation type="submission" date="2019-03" db="EMBL/GenBank/DDBJ databases">
        <title>This is whole genome sequence of Paenibacillus sp MS74 strain.</title>
        <authorList>
            <person name="Trinh H.N."/>
        </authorList>
    </citation>
    <scope>NUCLEOTIDE SEQUENCE [LARGE SCALE GENOMIC DNA]</scope>
    <source>
        <strain evidence="2 3">MS74</strain>
    </source>
</reference>
<dbReference type="OrthoDB" id="2929833at2"/>
<keyword evidence="1" id="KW-0472">Membrane</keyword>
<feature type="transmembrane region" description="Helical" evidence="1">
    <location>
        <begin position="142"/>
        <end position="163"/>
    </location>
</feature>
<feature type="transmembrane region" description="Helical" evidence="1">
    <location>
        <begin position="27"/>
        <end position="44"/>
    </location>
</feature>
<dbReference type="AlphaFoldDB" id="A0A4R5KGF5"/>
<evidence type="ECO:0000313" key="3">
    <source>
        <dbReference type="Proteomes" id="UP000295636"/>
    </source>
</evidence>
<proteinExistence type="predicted"/>
<dbReference type="RefSeq" id="WP_133233214.1">
    <property type="nucleotide sequence ID" value="NZ_SMRT01000014.1"/>
</dbReference>
<evidence type="ECO:0000313" key="2">
    <source>
        <dbReference type="EMBL" id="TDF94102.1"/>
    </source>
</evidence>
<sequence>MMNTPNEAAQPMTAANRLSIPLKERKWMYAALLLSAVFVIWGLRDMLQLPLSILQSKRFEFTIKNYGSYARIALFIVLANYVLGAALRKRWINRRDDVKKWTASLWRLARKLHTPAAIVAIGFIALHAIAVFIHGFQADFHSISGLLALFVLLPVPISGLFRYRKLDRKWHLRFGLAFAVCFLIHAFV</sequence>
<keyword evidence="1" id="KW-0812">Transmembrane</keyword>
<evidence type="ECO:0000256" key="1">
    <source>
        <dbReference type="SAM" id="Phobius"/>
    </source>
</evidence>
<comment type="caution">
    <text evidence="2">The sequence shown here is derived from an EMBL/GenBank/DDBJ whole genome shotgun (WGS) entry which is preliminary data.</text>
</comment>
<evidence type="ECO:0008006" key="4">
    <source>
        <dbReference type="Google" id="ProtNLM"/>
    </source>
</evidence>
<accession>A0A4R5KGF5</accession>
<protein>
    <recommendedName>
        <fullName evidence="4">Ferric oxidoreductase domain-containing protein</fullName>
    </recommendedName>
</protein>
<dbReference type="EMBL" id="SMRT01000014">
    <property type="protein sequence ID" value="TDF94102.1"/>
    <property type="molecule type" value="Genomic_DNA"/>
</dbReference>
<organism evidence="2 3">
    <name type="scientific">Paenibacillus piri</name>
    <dbReference type="NCBI Taxonomy" id="2547395"/>
    <lineage>
        <taxon>Bacteria</taxon>
        <taxon>Bacillati</taxon>
        <taxon>Bacillota</taxon>
        <taxon>Bacilli</taxon>
        <taxon>Bacillales</taxon>
        <taxon>Paenibacillaceae</taxon>
        <taxon>Paenibacillus</taxon>
    </lineage>
</organism>